<reference evidence="9 10" key="1">
    <citation type="submission" date="2020-08" db="EMBL/GenBank/DDBJ databases">
        <title>Genomic Encyclopedia of Type Strains, Phase III (KMG-III): the genomes of soil and plant-associated and newly described type strains.</title>
        <authorList>
            <person name="Whitman W."/>
        </authorList>
    </citation>
    <scope>NUCLEOTIDE SEQUENCE [LARGE SCALE GENOMIC DNA]</scope>
    <source>
        <strain evidence="9 10">CECT 8577</strain>
    </source>
</reference>
<evidence type="ECO:0000256" key="7">
    <source>
        <dbReference type="ARBA" id="ARBA00022723"/>
    </source>
</evidence>
<keyword evidence="10" id="KW-1185">Reference proteome</keyword>
<dbReference type="InterPro" id="IPR000422">
    <property type="entry name" value="DHBP_synthase_RibB"/>
</dbReference>
<comment type="function">
    <text evidence="2">Catalyzes the conversion of D-ribulose 5-phosphate to formate and 3,4-dihydroxy-2-butanone 4-phosphate.</text>
</comment>
<gene>
    <name evidence="9" type="ORF">FHS23_004192</name>
</gene>
<evidence type="ECO:0000256" key="2">
    <source>
        <dbReference type="ARBA" id="ARBA00002284"/>
    </source>
</evidence>
<dbReference type="EMBL" id="JACHWU010000007">
    <property type="protein sequence ID" value="MBB3053149.1"/>
    <property type="molecule type" value="Genomic_DNA"/>
</dbReference>
<accession>A0A839S8Y5</accession>
<dbReference type="Proteomes" id="UP000550714">
    <property type="component" value="Unassembled WGS sequence"/>
</dbReference>
<comment type="similarity">
    <text evidence="4">In the N-terminal section; belongs to the DHBP synthase family.</text>
</comment>
<keyword evidence="7" id="KW-0479">Metal-binding</keyword>
<dbReference type="UniPathway" id="UPA00275">
    <property type="reaction ID" value="UER00399"/>
</dbReference>
<dbReference type="AlphaFoldDB" id="A0A839S8Y5"/>
<evidence type="ECO:0000313" key="10">
    <source>
        <dbReference type="Proteomes" id="UP000550714"/>
    </source>
</evidence>
<dbReference type="PANTHER" id="PTHR21327:SF18">
    <property type="entry name" value="3,4-DIHYDROXY-2-BUTANONE 4-PHOSPHATE SYNTHASE"/>
    <property type="match status" value="1"/>
</dbReference>
<dbReference type="InterPro" id="IPR032677">
    <property type="entry name" value="GTP_cyclohydro_II"/>
</dbReference>
<dbReference type="GO" id="GO:0008686">
    <property type="term" value="F:3,4-dihydroxy-2-butanone-4-phosphate synthase activity"/>
    <property type="evidence" value="ECO:0007669"/>
    <property type="project" value="UniProtKB-EC"/>
</dbReference>
<dbReference type="SUPFAM" id="SSF55821">
    <property type="entry name" value="YrdC/RibB"/>
    <property type="match status" value="1"/>
</dbReference>
<dbReference type="InterPro" id="IPR036144">
    <property type="entry name" value="RibA-like_sf"/>
</dbReference>
<dbReference type="EC" id="4.1.99.12" evidence="5"/>
<proteinExistence type="inferred from homology"/>
<dbReference type="GO" id="GO:0046872">
    <property type="term" value="F:metal ion binding"/>
    <property type="evidence" value="ECO:0007669"/>
    <property type="project" value="UniProtKB-KW"/>
</dbReference>
<dbReference type="GO" id="GO:0016787">
    <property type="term" value="F:hydrolase activity"/>
    <property type="evidence" value="ECO:0007669"/>
    <property type="project" value="UniProtKB-KW"/>
</dbReference>
<feature type="domain" description="GTP cyclohydrolase II" evidence="8">
    <location>
        <begin position="229"/>
        <end position="317"/>
    </location>
</feature>
<dbReference type="SUPFAM" id="SSF142695">
    <property type="entry name" value="RibA-like"/>
    <property type="match status" value="1"/>
</dbReference>
<evidence type="ECO:0000256" key="4">
    <source>
        <dbReference type="ARBA" id="ARBA00005520"/>
    </source>
</evidence>
<name>A0A839S8Y5_9PSEU</name>
<dbReference type="Pfam" id="PF00926">
    <property type="entry name" value="DHBP_synthase"/>
    <property type="match status" value="1"/>
</dbReference>
<keyword evidence="6" id="KW-0686">Riboflavin biosynthesis</keyword>
<dbReference type="GO" id="GO:0005829">
    <property type="term" value="C:cytosol"/>
    <property type="evidence" value="ECO:0007669"/>
    <property type="project" value="TreeGrafter"/>
</dbReference>
<evidence type="ECO:0000256" key="6">
    <source>
        <dbReference type="ARBA" id="ARBA00022619"/>
    </source>
</evidence>
<dbReference type="GO" id="GO:0009231">
    <property type="term" value="P:riboflavin biosynthetic process"/>
    <property type="evidence" value="ECO:0007669"/>
    <property type="project" value="UniProtKB-UniPathway"/>
</dbReference>
<dbReference type="InterPro" id="IPR017945">
    <property type="entry name" value="DHBP_synth_RibB-like_a/b_dom"/>
</dbReference>
<organism evidence="9 10">
    <name type="scientific">Prauserella isguenensis</name>
    <dbReference type="NCBI Taxonomy" id="1470180"/>
    <lineage>
        <taxon>Bacteria</taxon>
        <taxon>Bacillati</taxon>
        <taxon>Actinomycetota</taxon>
        <taxon>Actinomycetes</taxon>
        <taxon>Pseudonocardiales</taxon>
        <taxon>Pseudonocardiaceae</taxon>
        <taxon>Prauserella</taxon>
    </lineage>
</organism>
<dbReference type="Gene3D" id="3.40.50.10990">
    <property type="entry name" value="GTP cyclohydrolase II"/>
    <property type="match status" value="1"/>
</dbReference>
<keyword evidence="9" id="KW-0456">Lyase</keyword>
<protein>
    <recommendedName>
        <fullName evidence="5">3,4-dihydroxy-2-butanone-4-phosphate synthase</fullName>
        <ecNumber evidence="5">4.1.99.12</ecNumber>
    </recommendedName>
</protein>
<evidence type="ECO:0000256" key="3">
    <source>
        <dbReference type="ARBA" id="ARBA00004904"/>
    </source>
</evidence>
<sequence>MTAQLERPISAPEPSSIASSVTALRSGGPVLLVNDERPEVADVLLPAALAETEQVAWIVRHTSGLLRTPMPVDRADALYLPAMVRENQDPATVSYAVSVDAANGIGTGISARDRARTARVLADPDSGPETLCRPGHVLPVRVGPTAGPTPDTAAIRLCREADLPPVGLTAGLVEGAEGPAGSTTPGQPEIAALADRYGLPVVDINDAWFGSRCGGIVPAAGITARPRGKLTTPHGDVSVVEYRDRLHGVEHLAIHGDLAAEPPRLSVHIGCAIGDLLGSSACACRANLDAAVSTTAQDDGVLVYLRARHEFGLFGHSSSAADAPAALVAAVLADLGIPRIQLEHDAPISRQHLTARGVQVT</sequence>
<evidence type="ECO:0000256" key="1">
    <source>
        <dbReference type="ARBA" id="ARBA00000141"/>
    </source>
</evidence>
<evidence type="ECO:0000259" key="8">
    <source>
        <dbReference type="Pfam" id="PF00925"/>
    </source>
</evidence>
<dbReference type="Gene3D" id="3.90.870.10">
    <property type="entry name" value="DHBP synthase"/>
    <property type="match status" value="1"/>
</dbReference>
<evidence type="ECO:0000313" key="9">
    <source>
        <dbReference type="EMBL" id="MBB3053149.1"/>
    </source>
</evidence>
<evidence type="ECO:0000256" key="5">
    <source>
        <dbReference type="ARBA" id="ARBA00012153"/>
    </source>
</evidence>
<dbReference type="PANTHER" id="PTHR21327">
    <property type="entry name" value="GTP CYCLOHYDROLASE II-RELATED"/>
    <property type="match status" value="1"/>
</dbReference>
<comment type="caution">
    <text evidence="9">The sequence shown here is derived from an EMBL/GenBank/DDBJ whole genome shotgun (WGS) entry which is preliminary data.</text>
</comment>
<keyword evidence="9" id="KW-0378">Hydrolase</keyword>
<dbReference type="RefSeq" id="WP_183658679.1">
    <property type="nucleotide sequence ID" value="NZ_JACHWU010000007.1"/>
</dbReference>
<dbReference type="Pfam" id="PF00925">
    <property type="entry name" value="GTP_cyclohydro2"/>
    <property type="match status" value="1"/>
</dbReference>
<comment type="catalytic activity">
    <reaction evidence="1">
        <text>D-ribulose 5-phosphate = (2S)-2-hydroxy-3-oxobutyl phosphate + formate + H(+)</text>
        <dbReference type="Rhea" id="RHEA:18457"/>
        <dbReference type="ChEBI" id="CHEBI:15378"/>
        <dbReference type="ChEBI" id="CHEBI:15740"/>
        <dbReference type="ChEBI" id="CHEBI:58121"/>
        <dbReference type="ChEBI" id="CHEBI:58830"/>
        <dbReference type="EC" id="4.1.99.12"/>
    </reaction>
</comment>
<comment type="pathway">
    <text evidence="3">Cofactor biosynthesis; riboflavin biosynthesis; 2-hydroxy-3-oxobutyl phosphate from D-ribulose 5-phosphate: step 1/1.</text>
</comment>